<dbReference type="RefSeq" id="WP_341598886.1">
    <property type="nucleotide sequence ID" value="NZ_JBAKAZ010000084.1"/>
</dbReference>
<dbReference type="PANTHER" id="PTHR43679">
    <property type="entry name" value="OCTANOYLTRANSFERASE LIPM-RELATED"/>
    <property type="match status" value="1"/>
</dbReference>
<dbReference type="InterPro" id="IPR045864">
    <property type="entry name" value="aa-tRNA-synth_II/BPL/LPL"/>
</dbReference>
<organism evidence="2 3">
    <name type="scientific">Psychromonas aquatilis</name>
    <dbReference type="NCBI Taxonomy" id="2005072"/>
    <lineage>
        <taxon>Bacteria</taxon>
        <taxon>Pseudomonadati</taxon>
        <taxon>Pseudomonadota</taxon>
        <taxon>Gammaproteobacteria</taxon>
        <taxon>Alteromonadales</taxon>
        <taxon>Psychromonadaceae</taxon>
        <taxon>Psychromonas</taxon>
    </lineage>
</organism>
<name>A0ABU9GU26_9GAMM</name>
<keyword evidence="2" id="KW-0436">Ligase</keyword>
<dbReference type="PANTHER" id="PTHR43679:SF2">
    <property type="entry name" value="OCTANOYL-[GCVH]:PROTEIN N-OCTANOYLTRANSFERASE"/>
    <property type="match status" value="1"/>
</dbReference>
<dbReference type="GO" id="GO:0016874">
    <property type="term" value="F:ligase activity"/>
    <property type="evidence" value="ECO:0007669"/>
    <property type="project" value="UniProtKB-KW"/>
</dbReference>
<reference evidence="2 3" key="1">
    <citation type="submission" date="2024-02" db="EMBL/GenBank/DDBJ databases">
        <title>Bacteria isolated from the canopy kelp, Nereocystis luetkeana.</title>
        <authorList>
            <person name="Pfister C.A."/>
            <person name="Younker I.T."/>
            <person name="Light S.H."/>
        </authorList>
    </citation>
    <scope>NUCLEOTIDE SEQUENCE [LARGE SCALE GENOMIC DNA]</scope>
    <source>
        <strain evidence="2 3">TI.1.05</strain>
    </source>
</reference>
<feature type="domain" description="BPL/LPL catalytic" evidence="1">
    <location>
        <begin position="33"/>
        <end position="237"/>
    </location>
</feature>
<accession>A0ABU9GU26</accession>
<dbReference type="SUPFAM" id="SSF55681">
    <property type="entry name" value="Class II aaRS and biotin synthetases"/>
    <property type="match status" value="1"/>
</dbReference>
<evidence type="ECO:0000313" key="2">
    <source>
        <dbReference type="EMBL" id="MEL0630756.1"/>
    </source>
</evidence>
<sequence length="237" mass="27385">METNKYKISRLTHTSTSNAFEKEDELVQLVRSGKVQQALLLWRPSDKTLVLPSGNKWQQSFDLITKLKERNWDLVSRRTGGAPVPQTNGVINLSHIYQWNNDTAYSIHVGYEHICEILTQFFSYYDLTPEVHETPYSYCDGSYNLNINNQKIVGTAQRVLLGQNQQKVILVQACILIDANMEELIYPVKLCNQFNNKDICLKADVHTCLKENIHTLPTTEQLYDHLLASFVRFYNNK</sequence>
<dbReference type="InterPro" id="IPR004143">
    <property type="entry name" value="BPL_LPL_catalytic"/>
</dbReference>
<protein>
    <submittedName>
        <fullName evidence="2">Lipoate--protein ligase</fullName>
    </submittedName>
</protein>
<dbReference type="PROSITE" id="PS51733">
    <property type="entry name" value="BPL_LPL_CATALYTIC"/>
    <property type="match status" value="1"/>
</dbReference>
<comment type="caution">
    <text evidence="2">The sequence shown here is derived from an EMBL/GenBank/DDBJ whole genome shotgun (WGS) entry which is preliminary data.</text>
</comment>
<gene>
    <name evidence="2" type="ORF">V6256_14195</name>
</gene>
<dbReference type="Pfam" id="PF21948">
    <property type="entry name" value="LplA-B_cat"/>
    <property type="match status" value="1"/>
</dbReference>
<dbReference type="InterPro" id="IPR050664">
    <property type="entry name" value="Octanoyltrans_LipM/LipL"/>
</dbReference>
<keyword evidence="3" id="KW-1185">Reference proteome</keyword>
<dbReference type="EMBL" id="JBAKAZ010000084">
    <property type="protein sequence ID" value="MEL0630756.1"/>
    <property type="molecule type" value="Genomic_DNA"/>
</dbReference>
<dbReference type="Proteomes" id="UP001369082">
    <property type="component" value="Unassembled WGS sequence"/>
</dbReference>
<dbReference type="Gene3D" id="3.30.930.10">
    <property type="entry name" value="Bira Bifunctional Protein, Domain 2"/>
    <property type="match status" value="1"/>
</dbReference>
<proteinExistence type="predicted"/>
<evidence type="ECO:0000313" key="3">
    <source>
        <dbReference type="Proteomes" id="UP001369082"/>
    </source>
</evidence>
<evidence type="ECO:0000259" key="1">
    <source>
        <dbReference type="PROSITE" id="PS51733"/>
    </source>
</evidence>